<dbReference type="GO" id="GO:0030687">
    <property type="term" value="C:preribosome, large subunit precursor"/>
    <property type="evidence" value="ECO:0007669"/>
    <property type="project" value="TreeGrafter"/>
</dbReference>
<dbReference type="Proteomes" id="UP001056012">
    <property type="component" value="Chromosome 7"/>
</dbReference>
<accession>A0A9Q8ZEY3</accession>
<proteinExistence type="predicted"/>
<gene>
    <name evidence="1" type="ORF">yc1106_09365</name>
</gene>
<reference evidence="1" key="1">
    <citation type="submission" date="2021-12" db="EMBL/GenBank/DDBJ databases">
        <title>Curvularia clavata genome.</title>
        <authorList>
            <person name="Cao Y."/>
        </authorList>
    </citation>
    <scope>NUCLEOTIDE SEQUENCE</scope>
    <source>
        <strain evidence="1">Yc1106</strain>
    </source>
</reference>
<protein>
    <recommendedName>
        <fullName evidence="3">Las1-domain-containing protein</fullName>
    </recommendedName>
</protein>
<dbReference type="GO" id="GO:0004519">
    <property type="term" value="F:endonuclease activity"/>
    <property type="evidence" value="ECO:0007669"/>
    <property type="project" value="InterPro"/>
</dbReference>
<dbReference type="GO" id="GO:0000470">
    <property type="term" value="P:maturation of LSU-rRNA"/>
    <property type="evidence" value="ECO:0007669"/>
    <property type="project" value="TreeGrafter"/>
</dbReference>
<evidence type="ECO:0000313" key="1">
    <source>
        <dbReference type="EMBL" id="USP82091.1"/>
    </source>
</evidence>
<dbReference type="Pfam" id="PF04031">
    <property type="entry name" value="Las1"/>
    <property type="match status" value="1"/>
</dbReference>
<dbReference type="GO" id="GO:0090730">
    <property type="term" value="C:Las1 complex"/>
    <property type="evidence" value="ECO:0007669"/>
    <property type="project" value="InterPro"/>
</dbReference>
<evidence type="ECO:0000313" key="2">
    <source>
        <dbReference type="Proteomes" id="UP001056012"/>
    </source>
</evidence>
<evidence type="ECO:0008006" key="3">
    <source>
        <dbReference type="Google" id="ProtNLM"/>
    </source>
</evidence>
<dbReference type="AlphaFoldDB" id="A0A9Q8ZEY3"/>
<dbReference type="PANTHER" id="PTHR15002">
    <property type="entry name" value="RIBOSOMAL BIOGENESIS PROTEIN LAS1L"/>
    <property type="match status" value="1"/>
</dbReference>
<dbReference type="GO" id="GO:0000460">
    <property type="term" value="P:maturation of 5.8S rRNA"/>
    <property type="evidence" value="ECO:0007669"/>
    <property type="project" value="TreeGrafter"/>
</dbReference>
<organism evidence="1 2">
    <name type="scientific">Curvularia clavata</name>
    <dbReference type="NCBI Taxonomy" id="95742"/>
    <lineage>
        <taxon>Eukaryota</taxon>
        <taxon>Fungi</taxon>
        <taxon>Dikarya</taxon>
        <taxon>Ascomycota</taxon>
        <taxon>Pezizomycotina</taxon>
        <taxon>Dothideomycetes</taxon>
        <taxon>Pleosporomycetidae</taxon>
        <taxon>Pleosporales</taxon>
        <taxon>Pleosporineae</taxon>
        <taxon>Pleosporaceae</taxon>
        <taxon>Curvularia</taxon>
    </lineage>
</organism>
<dbReference type="PANTHER" id="PTHR15002:SF0">
    <property type="entry name" value="RIBOSOMAL BIOGENESIS PROTEIN LAS1L"/>
    <property type="match status" value="1"/>
</dbReference>
<dbReference type="OrthoDB" id="10263222at2759"/>
<sequence>MLMDPNPRFVVTAWRHSHELLQLRHDLYSSETLTREKAVNKVFAWRLRKPDGLPLLLESTADIVDVILQDGRGQLQHNALRLLYATALSRFVTGLADTQIDLTRDRPSWFPTGKSLQLPLSLLETRHRIVHRHLPSLAELKRAATESLEWLWEWYWRQLDYAFQTGGSDGHDDELGVESRVAVKEKLQGLLKLYVKERKNEIKRRRDHSKAAETALSTYNLHFSVNSAPTRRVLLELLIDEKMILPSDKKLGSSMSGAFLIWTPLLVAFCISDGSCTLSVTSLVNHLLEQLSVSRTSGSAEADDPIKEALYSWTVHILTSDDWASASQVSLEKMHQDVLAQIFSSPSFWGLKLAQTLLDQRSVANADSWYAVLAAARDDGDGNREMQTQDAMDMDAEGVHEAALPVRNAAATAMTTTDEEKLQGPVKVLGMWKPRPIGWLAEGWSDDE</sequence>
<dbReference type="VEuPathDB" id="FungiDB:yc1106_09365"/>
<name>A0A9Q8ZEY3_CURCL</name>
<keyword evidence="2" id="KW-1185">Reference proteome</keyword>
<dbReference type="InterPro" id="IPR007174">
    <property type="entry name" value="Las1"/>
</dbReference>
<dbReference type="EMBL" id="CP089280">
    <property type="protein sequence ID" value="USP82091.1"/>
    <property type="molecule type" value="Genomic_DNA"/>
</dbReference>